<dbReference type="OrthoDB" id="8004517at2"/>
<dbReference type="PRINTS" id="PR00032">
    <property type="entry name" value="HTHARAC"/>
</dbReference>
<dbReference type="SMART" id="SM00342">
    <property type="entry name" value="HTH_ARAC"/>
    <property type="match status" value="1"/>
</dbReference>
<name>A0A2G4YW92_9PROT</name>
<feature type="domain" description="HTH araC/xylS-type" evidence="4">
    <location>
        <begin position="212"/>
        <end position="316"/>
    </location>
</feature>
<dbReference type="InterPro" id="IPR020449">
    <property type="entry name" value="Tscrpt_reg_AraC-type_HTH"/>
</dbReference>
<keyword evidence="6" id="KW-1185">Reference proteome</keyword>
<dbReference type="InterPro" id="IPR009057">
    <property type="entry name" value="Homeodomain-like_sf"/>
</dbReference>
<dbReference type="RefSeq" id="WP_099470971.1">
    <property type="nucleotide sequence ID" value="NZ_CP041025.1"/>
</dbReference>
<dbReference type="SUPFAM" id="SSF46689">
    <property type="entry name" value="Homeodomain-like"/>
    <property type="match status" value="1"/>
</dbReference>
<dbReference type="PANTHER" id="PTHR43280">
    <property type="entry name" value="ARAC-FAMILY TRANSCRIPTIONAL REGULATOR"/>
    <property type="match status" value="1"/>
</dbReference>
<dbReference type="Pfam" id="PF14525">
    <property type="entry name" value="AraC_binding_2"/>
    <property type="match status" value="1"/>
</dbReference>
<dbReference type="Pfam" id="PF12833">
    <property type="entry name" value="HTH_18"/>
    <property type="match status" value="1"/>
</dbReference>
<evidence type="ECO:0000259" key="4">
    <source>
        <dbReference type="PROSITE" id="PS01124"/>
    </source>
</evidence>
<comment type="caution">
    <text evidence="5">The sequence shown here is derived from an EMBL/GenBank/DDBJ whole genome shotgun (WGS) entry which is preliminary data.</text>
</comment>
<keyword evidence="2" id="KW-0238">DNA-binding</keyword>
<dbReference type="InParanoid" id="A0A2G4YW92"/>
<dbReference type="InterPro" id="IPR035418">
    <property type="entry name" value="AraC-bd_2"/>
</dbReference>
<evidence type="ECO:0000313" key="6">
    <source>
        <dbReference type="Proteomes" id="UP000229730"/>
    </source>
</evidence>
<gene>
    <name evidence="5" type="ORF">CRD36_01565</name>
</gene>
<dbReference type="EMBL" id="PDEM01000007">
    <property type="protein sequence ID" value="PHZ86595.1"/>
    <property type="molecule type" value="Genomic_DNA"/>
</dbReference>
<dbReference type="PANTHER" id="PTHR43280:SF31">
    <property type="entry name" value="TRANSCRIPTIONAL REGULATORY PROTEIN"/>
    <property type="match status" value="1"/>
</dbReference>
<dbReference type="GO" id="GO:0043565">
    <property type="term" value="F:sequence-specific DNA binding"/>
    <property type="evidence" value="ECO:0007669"/>
    <property type="project" value="InterPro"/>
</dbReference>
<evidence type="ECO:0000256" key="3">
    <source>
        <dbReference type="ARBA" id="ARBA00023163"/>
    </source>
</evidence>
<organism evidence="5 6">
    <name type="scientific">Paremcibacter congregatus</name>
    <dbReference type="NCBI Taxonomy" id="2043170"/>
    <lineage>
        <taxon>Bacteria</taxon>
        <taxon>Pseudomonadati</taxon>
        <taxon>Pseudomonadota</taxon>
        <taxon>Alphaproteobacteria</taxon>
        <taxon>Emcibacterales</taxon>
        <taxon>Emcibacteraceae</taxon>
        <taxon>Paremcibacter</taxon>
    </lineage>
</organism>
<dbReference type="InterPro" id="IPR018060">
    <property type="entry name" value="HTH_AraC"/>
</dbReference>
<keyword evidence="1" id="KW-0805">Transcription regulation</keyword>
<keyword evidence="3" id="KW-0804">Transcription</keyword>
<dbReference type="GO" id="GO:0003700">
    <property type="term" value="F:DNA-binding transcription factor activity"/>
    <property type="evidence" value="ECO:0007669"/>
    <property type="project" value="InterPro"/>
</dbReference>
<protein>
    <recommendedName>
        <fullName evidence="4">HTH araC/xylS-type domain-containing protein</fullName>
    </recommendedName>
</protein>
<evidence type="ECO:0000256" key="1">
    <source>
        <dbReference type="ARBA" id="ARBA00023015"/>
    </source>
</evidence>
<dbReference type="AlphaFoldDB" id="A0A2G4YW92"/>
<dbReference type="Proteomes" id="UP000229730">
    <property type="component" value="Unassembled WGS sequence"/>
</dbReference>
<sequence length="322" mass="36689">MNVFSTKGLLPKLRREYWNDAICETFTGLVTDFQDMSEIDAELISTPLGDLTYARVQTTSSKVFHTSHHASKATEKVFLLHLQLANKSRNVQHGREVCLEAGDFTLVDSEAPYSVQFEDPITMGVMRIPYEALQARLMNPEDIAGLKFSGQTRISGLLSQMLRGFWDQKNVANSESVNRQFSHNMLDLLATSYQEQTSQVISSGSVRRLRYQQLKKFIDYNLSDPDLSPGKIARILKITPRYMHRIFAEFGSGTETVGQYMLNRRLEECVSRFEEQGAGHLKITDIAFALGFNSMTHFSRVFKEKYGASPREFRNGLRNNMN</sequence>
<reference evidence="5 6" key="1">
    <citation type="submission" date="2017-10" db="EMBL/GenBank/DDBJ databases">
        <title>Frigbacter circumglobatus gen. nov. sp. nov., isolated from sediment cultured in situ.</title>
        <authorList>
            <person name="Zhao Z."/>
        </authorList>
    </citation>
    <scope>NUCLEOTIDE SEQUENCE [LARGE SCALE GENOMIC DNA]</scope>
    <source>
        <strain evidence="5 6">ZYL</strain>
    </source>
</reference>
<evidence type="ECO:0000256" key="2">
    <source>
        <dbReference type="ARBA" id="ARBA00023125"/>
    </source>
</evidence>
<accession>A0A2G4YW92</accession>
<dbReference type="Gene3D" id="1.10.10.60">
    <property type="entry name" value="Homeodomain-like"/>
    <property type="match status" value="1"/>
</dbReference>
<dbReference type="PROSITE" id="PS01124">
    <property type="entry name" value="HTH_ARAC_FAMILY_2"/>
    <property type="match status" value="1"/>
</dbReference>
<evidence type="ECO:0000313" key="5">
    <source>
        <dbReference type="EMBL" id="PHZ86595.1"/>
    </source>
</evidence>
<proteinExistence type="predicted"/>